<dbReference type="PANTHER" id="PTHR31896:SF12">
    <property type="entry name" value="HXXXD-TYPE ACYL-TRANSFERASE FAMILY PROTEIN"/>
    <property type="match status" value="1"/>
</dbReference>
<evidence type="ECO:0000313" key="3">
    <source>
        <dbReference type="EMBL" id="MED6194900.1"/>
    </source>
</evidence>
<keyword evidence="4" id="KW-1185">Reference proteome</keyword>
<evidence type="ECO:0000313" key="4">
    <source>
        <dbReference type="Proteomes" id="UP001341840"/>
    </source>
</evidence>
<accession>A0ABU6XDS6</accession>
<dbReference type="PROSITE" id="PS51257">
    <property type="entry name" value="PROKAR_LIPOPROTEIN"/>
    <property type="match status" value="1"/>
</dbReference>
<reference evidence="3 4" key="1">
    <citation type="journal article" date="2023" name="Plants (Basel)">
        <title>Bridging the Gap: Combining Genomics and Transcriptomics Approaches to Understand Stylosanthes scabra, an Orphan Legume from the Brazilian Caatinga.</title>
        <authorList>
            <person name="Ferreira-Neto J.R.C."/>
            <person name="da Silva M.D."/>
            <person name="Binneck E."/>
            <person name="de Melo N.F."/>
            <person name="da Silva R.H."/>
            <person name="de Melo A.L.T.M."/>
            <person name="Pandolfi V."/>
            <person name="Bustamante F.O."/>
            <person name="Brasileiro-Vidal A.C."/>
            <person name="Benko-Iseppon A.M."/>
        </authorList>
    </citation>
    <scope>NUCLEOTIDE SEQUENCE [LARGE SCALE GENOMIC DNA]</scope>
    <source>
        <tissue evidence="3">Leaves</tissue>
    </source>
</reference>
<protein>
    <submittedName>
        <fullName evidence="3">Uncharacterized protein</fullName>
    </submittedName>
</protein>
<name>A0ABU6XDS6_9FABA</name>
<keyword evidence="1" id="KW-0808">Transferase</keyword>
<dbReference type="EMBL" id="JASCZI010211594">
    <property type="protein sequence ID" value="MED6194900.1"/>
    <property type="molecule type" value="Genomic_DNA"/>
</dbReference>
<sequence length="248" mass="27897">MLREATPQQDSRLNTSLPPNTMGSCHAVLPLHPKGSNLQEATKSTSTFHTKSIARSQALPLSYPWLVALSLTKPKTLPLILSPLNAKIHPTQDPPIDVPPIVQTFFDHDRAVNHDGHHMSLLTIQFTELIDAVFIGCSMNHALADGTSYWKFFNAWSDIFQSQSQLKGKEEDFDFANIISHKPINKRWFPKGCDPIINLPFKHADEFVCRFEASKLRERIFHLGAESIAKLKAKANKESNTNKISSFQ</sequence>
<comment type="caution">
    <text evidence="3">The sequence shown here is derived from an EMBL/GenBank/DDBJ whole genome shotgun (WGS) entry which is preliminary data.</text>
</comment>
<dbReference type="Proteomes" id="UP001341840">
    <property type="component" value="Unassembled WGS sequence"/>
</dbReference>
<gene>
    <name evidence="3" type="ORF">PIB30_032810</name>
</gene>
<proteinExistence type="predicted"/>
<evidence type="ECO:0000256" key="1">
    <source>
        <dbReference type="ARBA" id="ARBA00022679"/>
    </source>
</evidence>
<dbReference type="PANTHER" id="PTHR31896">
    <property type="entry name" value="FAMILY REGULATORY PROTEIN, PUTATIVE (AFU_ORTHOLOGUE AFUA_3G14730)-RELATED"/>
    <property type="match status" value="1"/>
</dbReference>
<dbReference type="Gene3D" id="3.30.559.10">
    <property type="entry name" value="Chloramphenicol acetyltransferase-like domain"/>
    <property type="match status" value="2"/>
</dbReference>
<organism evidence="3 4">
    <name type="scientific">Stylosanthes scabra</name>
    <dbReference type="NCBI Taxonomy" id="79078"/>
    <lineage>
        <taxon>Eukaryota</taxon>
        <taxon>Viridiplantae</taxon>
        <taxon>Streptophyta</taxon>
        <taxon>Embryophyta</taxon>
        <taxon>Tracheophyta</taxon>
        <taxon>Spermatophyta</taxon>
        <taxon>Magnoliopsida</taxon>
        <taxon>eudicotyledons</taxon>
        <taxon>Gunneridae</taxon>
        <taxon>Pentapetalae</taxon>
        <taxon>rosids</taxon>
        <taxon>fabids</taxon>
        <taxon>Fabales</taxon>
        <taxon>Fabaceae</taxon>
        <taxon>Papilionoideae</taxon>
        <taxon>50 kb inversion clade</taxon>
        <taxon>dalbergioids sensu lato</taxon>
        <taxon>Dalbergieae</taxon>
        <taxon>Pterocarpus clade</taxon>
        <taxon>Stylosanthes</taxon>
    </lineage>
</organism>
<evidence type="ECO:0000256" key="2">
    <source>
        <dbReference type="SAM" id="MobiDB-lite"/>
    </source>
</evidence>
<dbReference type="InterPro" id="IPR023213">
    <property type="entry name" value="CAT-like_dom_sf"/>
</dbReference>
<feature type="compositionally biased region" description="Polar residues" evidence="2">
    <location>
        <begin position="1"/>
        <end position="23"/>
    </location>
</feature>
<feature type="region of interest" description="Disordered" evidence="2">
    <location>
        <begin position="1"/>
        <end position="24"/>
    </location>
</feature>
<dbReference type="Pfam" id="PF02458">
    <property type="entry name" value="Transferase"/>
    <property type="match status" value="1"/>
</dbReference>
<dbReference type="InterPro" id="IPR051283">
    <property type="entry name" value="Sec_Metabolite_Acyltrans"/>
</dbReference>